<proteinExistence type="predicted"/>
<name>A0AAV0YLW0_VICFA</name>
<evidence type="ECO:0000313" key="2">
    <source>
        <dbReference type="Proteomes" id="UP001157006"/>
    </source>
</evidence>
<dbReference type="Proteomes" id="UP001157006">
    <property type="component" value="Chromosome 1L"/>
</dbReference>
<dbReference type="EMBL" id="OX451736">
    <property type="protein sequence ID" value="CAI8586489.1"/>
    <property type="molecule type" value="Genomic_DNA"/>
</dbReference>
<sequence>MVATTIEHNDDDYVSHMMNDIYCSPYILHFDKSDLAAGGNVLDVPLIYESIRNHHLIQKYFVDETQETNMINQDVDKDVSDIMSDMLETKSKIHKENDDVTPENNFVSDDDHVREDVEVDICSC</sequence>
<evidence type="ECO:0000313" key="1">
    <source>
        <dbReference type="EMBL" id="CAI8586489.1"/>
    </source>
</evidence>
<reference evidence="1 2" key="1">
    <citation type="submission" date="2023-01" db="EMBL/GenBank/DDBJ databases">
        <authorList>
            <person name="Kreplak J."/>
        </authorList>
    </citation>
    <scope>NUCLEOTIDE SEQUENCE [LARGE SCALE GENOMIC DNA]</scope>
</reference>
<dbReference type="AlphaFoldDB" id="A0AAV0YLW0"/>
<accession>A0AAV0YLW0</accession>
<keyword evidence="2" id="KW-1185">Reference proteome</keyword>
<organism evidence="1 2">
    <name type="scientific">Vicia faba</name>
    <name type="common">Broad bean</name>
    <name type="synonym">Faba vulgaris</name>
    <dbReference type="NCBI Taxonomy" id="3906"/>
    <lineage>
        <taxon>Eukaryota</taxon>
        <taxon>Viridiplantae</taxon>
        <taxon>Streptophyta</taxon>
        <taxon>Embryophyta</taxon>
        <taxon>Tracheophyta</taxon>
        <taxon>Spermatophyta</taxon>
        <taxon>Magnoliopsida</taxon>
        <taxon>eudicotyledons</taxon>
        <taxon>Gunneridae</taxon>
        <taxon>Pentapetalae</taxon>
        <taxon>rosids</taxon>
        <taxon>fabids</taxon>
        <taxon>Fabales</taxon>
        <taxon>Fabaceae</taxon>
        <taxon>Papilionoideae</taxon>
        <taxon>50 kb inversion clade</taxon>
        <taxon>NPAAA clade</taxon>
        <taxon>Hologalegina</taxon>
        <taxon>IRL clade</taxon>
        <taxon>Fabeae</taxon>
        <taxon>Vicia</taxon>
    </lineage>
</organism>
<gene>
    <name evidence="1" type="ORF">VFH_I256880</name>
</gene>
<protein>
    <submittedName>
        <fullName evidence="1">Uncharacterized protein</fullName>
    </submittedName>
</protein>